<dbReference type="RefSeq" id="WP_124155258.1">
    <property type="nucleotide sequence ID" value="NZ_CAWOLW010000076.1"/>
</dbReference>
<dbReference type="Gene3D" id="3.40.50.150">
    <property type="entry name" value="Vaccinia Virus protein VP39"/>
    <property type="match status" value="1"/>
</dbReference>
<keyword evidence="1" id="KW-0489">Methyltransferase</keyword>
<dbReference type="EMBL" id="RCBY01000167">
    <property type="protein sequence ID" value="RQH31352.1"/>
    <property type="molecule type" value="Genomic_DNA"/>
</dbReference>
<dbReference type="InterPro" id="IPR029063">
    <property type="entry name" value="SAM-dependent_MTases_sf"/>
</dbReference>
<evidence type="ECO:0000313" key="1">
    <source>
        <dbReference type="EMBL" id="RQH31352.1"/>
    </source>
</evidence>
<comment type="caution">
    <text evidence="1">The sequence shown here is derived from an EMBL/GenBank/DDBJ whole genome shotgun (WGS) entry which is preliminary data.</text>
</comment>
<dbReference type="Pfam" id="PF13578">
    <property type="entry name" value="Methyltransf_24"/>
    <property type="match status" value="1"/>
</dbReference>
<proteinExistence type="predicted"/>
<reference evidence="1 2" key="1">
    <citation type="journal article" date="2018" name="ACS Chem. Biol.">
        <title>Ketoreductase domain dysfunction expands chemodiversity: malyngamide biosynthesis in the cyanobacterium Okeania hirsuta.</title>
        <authorList>
            <person name="Moss N.A."/>
            <person name="Leao T."/>
            <person name="Rankin M."/>
            <person name="McCullough T.M."/>
            <person name="Qu P."/>
            <person name="Korobeynikov A."/>
            <person name="Smith J.L."/>
            <person name="Gerwick L."/>
            <person name="Gerwick W.H."/>
        </authorList>
    </citation>
    <scope>NUCLEOTIDE SEQUENCE [LARGE SCALE GENOMIC DNA]</scope>
    <source>
        <strain evidence="1 2">PAB10Feb10-1</strain>
    </source>
</reference>
<dbReference type="SUPFAM" id="SSF53335">
    <property type="entry name" value="S-adenosyl-L-methionine-dependent methyltransferases"/>
    <property type="match status" value="1"/>
</dbReference>
<organism evidence="1 2">
    <name type="scientific">Okeania hirsuta</name>
    <dbReference type="NCBI Taxonomy" id="1458930"/>
    <lineage>
        <taxon>Bacteria</taxon>
        <taxon>Bacillati</taxon>
        <taxon>Cyanobacteriota</taxon>
        <taxon>Cyanophyceae</taxon>
        <taxon>Oscillatoriophycideae</taxon>
        <taxon>Oscillatoriales</taxon>
        <taxon>Microcoleaceae</taxon>
        <taxon>Okeania</taxon>
    </lineage>
</organism>
<keyword evidence="2" id="KW-1185">Reference proteome</keyword>
<dbReference type="OrthoDB" id="9816424at2"/>
<gene>
    <name evidence="1" type="ORF">D5R40_23285</name>
</gene>
<dbReference type="AlphaFoldDB" id="A0A3N6P6P9"/>
<name>A0A3N6P6P9_9CYAN</name>
<accession>A0A3N6P6P9</accession>
<evidence type="ECO:0000313" key="2">
    <source>
        <dbReference type="Proteomes" id="UP000269154"/>
    </source>
</evidence>
<dbReference type="GO" id="GO:0008168">
    <property type="term" value="F:methyltransferase activity"/>
    <property type="evidence" value="ECO:0007669"/>
    <property type="project" value="UniProtKB-KW"/>
</dbReference>
<dbReference type="Proteomes" id="UP000269154">
    <property type="component" value="Unassembled WGS sequence"/>
</dbReference>
<sequence length="254" mass="29376">MKKLNMNEFIKNIYEADSVVGRSGKVHKLHSTVDREEGEFLFSIINSDSTIRKTLEVGCAYGLSSLYICSGISERPGASHTIIDPFQNTQWDGVGIKKLEEVGIDFYSLIEKKSEFALPKLLETNEGQFDFIFIDGWHTFDHTLLDCFYTTRLLRVGGILAIDDVCFPSVKRVVDFLKNYPCYEEVGVVGKKLTKSWKEVGTRFILSSIKQERWANILSKKLYGEIFEDQENRMVALRKIQEDQRNWYWHDDAF</sequence>
<keyword evidence="1" id="KW-0808">Transferase</keyword>
<dbReference type="GO" id="GO:0032259">
    <property type="term" value="P:methylation"/>
    <property type="evidence" value="ECO:0007669"/>
    <property type="project" value="UniProtKB-KW"/>
</dbReference>
<protein>
    <submittedName>
        <fullName evidence="1">Class I SAM-dependent methyltransferase</fullName>
    </submittedName>
</protein>
<dbReference type="CDD" id="cd02440">
    <property type="entry name" value="AdoMet_MTases"/>
    <property type="match status" value="1"/>
</dbReference>